<reference evidence="2" key="1">
    <citation type="journal article" date="2021" name="Proc. Natl. Acad. Sci. U.S.A.">
        <title>A Catalog of Tens of Thousands of Viruses from Human Metagenomes Reveals Hidden Associations with Chronic Diseases.</title>
        <authorList>
            <person name="Tisza M.J."/>
            <person name="Buck C.B."/>
        </authorList>
    </citation>
    <scope>NUCLEOTIDE SEQUENCE</scope>
    <source>
        <strain evidence="2">CtVJE9</strain>
    </source>
</reference>
<dbReference type="EMBL" id="BK015932">
    <property type="protein sequence ID" value="DAF85847.1"/>
    <property type="molecule type" value="Genomic_DNA"/>
</dbReference>
<dbReference type="Gene3D" id="3.40.50.1010">
    <property type="entry name" value="5'-nuclease"/>
    <property type="match status" value="1"/>
</dbReference>
<evidence type="ECO:0000313" key="2">
    <source>
        <dbReference type="EMBL" id="DAF85847.1"/>
    </source>
</evidence>
<dbReference type="Pfam" id="PF01936">
    <property type="entry name" value="NYN"/>
    <property type="match status" value="1"/>
</dbReference>
<organism evidence="2">
    <name type="scientific">Siphoviridae sp. ctVJE9</name>
    <dbReference type="NCBI Taxonomy" id="2825530"/>
    <lineage>
        <taxon>Viruses</taxon>
        <taxon>Duplodnaviria</taxon>
        <taxon>Heunggongvirae</taxon>
        <taxon>Uroviricota</taxon>
        <taxon>Caudoviricetes</taxon>
    </lineage>
</organism>
<sequence>MKKNRPRGTSMNLFKNLFSSKTAEPVLDYKKAIVFVDYEHWYYSCRNLFHIAPDPITWRKSLDEKYNIEKMYIFGDFSNKGINEGLDKLHAISNTVISTQQPNGRHKKDMTDFIMLDHIYQVSAEDHEVGTYIIFTGDGHFQSVVKYLIQKLGKKVIIYGVTNATSNRLKDVATEVYEIPATEEVIQSRYQMIVDNLAYVFDHENIIPSFKSTVAAVARRNEVPEDEVAIALQEMLEKGLLYRKERRVEFNRTVKVLAANWDALIEAGLWQP</sequence>
<dbReference type="GO" id="GO:0004540">
    <property type="term" value="F:RNA nuclease activity"/>
    <property type="evidence" value="ECO:0007669"/>
    <property type="project" value="InterPro"/>
</dbReference>
<protein>
    <submittedName>
        <fullName evidence="2">LabA</fullName>
    </submittedName>
</protein>
<name>A0A8S5TUK3_9CAUD</name>
<evidence type="ECO:0000259" key="1">
    <source>
        <dbReference type="Pfam" id="PF01936"/>
    </source>
</evidence>
<feature type="domain" description="NYN" evidence="1">
    <location>
        <begin position="32"/>
        <end position="178"/>
    </location>
</feature>
<proteinExistence type="predicted"/>
<dbReference type="InterPro" id="IPR021139">
    <property type="entry name" value="NYN"/>
</dbReference>
<accession>A0A8S5TUK3</accession>